<accession>A0AA96F730</accession>
<dbReference type="GO" id="GO:0016746">
    <property type="term" value="F:acyltransferase activity"/>
    <property type="evidence" value="ECO:0007669"/>
    <property type="project" value="UniProtKB-KW"/>
</dbReference>
<proteinExistence type="predicted"/>
<dbReference type="Proteomes" id="UP001304515">
    <property type="component" value="Chromosome"/>
</dbReference>
<dbReference type="Pfam" id="PF14602">
    <property type="entry name" value="Hexapep_2"/>
    <property type="match status" value="1"/>
</dbReference>
<dbReference type="AlphaFoldDB" id="A0AA96EU70"/>
<keyword evidence="2" id="KW-0677">Repeat</keyword>
<evidence type="ECO:0000256" key="3">
    <source>
        <dbReference type="ARBA" id="ARBA00023315"/>
    </source>
</evidence>
<dbReference type="EMBL" id="CP134890">
    <property type="protein sequence ID" value="WNM22805.1"/>
    <property type="molecule type" value="Genomic_DNA"/>
</dbReference>
<name>A0AA96EU70_9FLAO</name>
<accession>A0AA96EU70</accession>
<sequence length="183" mass="20025">MKNFLFVTLRIWKYKFLSNCKKVLGNPAVYHPLLLKGNGKISFGKNVQIGVIDSPNYYSHYTYLEARNNESEINIGNNVSINNAFSAVAFSKITIEDNVLIGVNCSIIDNDGHSLQPDKRNDDQPKTASVTIEENVFLGDNVTILKGVTIGKNSVIGNGSIVTKSIPDNSIAAGNPARVIRNL</sequence>
<dbReference type="SUPFAM" id="SSF51161">
    <property type="entry name" value="Trimeric LpxA-like enzymes"/>
    <property type="match status" value="1"/>
</dbReference>
<dbReference type="RefSeq" id="WP_313322914.1">
    <property type="nucleotide sequence ID" value="NZ_CP134878.1"/>
</dbReference>
<evidence type="ECO:0000313" key="5">
    <source>
        <dbReference type="EMBL" id="WNM22805.1"/>
    </source>
</evidence>
<organism evidence="4">
    <name type="scientific">Flavobacterium capsici</name>
    <dbReference type="NCBI Taxonomy" id="3075618"/>
    <lineage>
        <taxon>Bacteria</taxon>
        <taxon>Pseudomonadati</taxon>
        <taxon>Bacteroidota</taxon>
        <taxon>Flavobacteriia</taxon>
        <taxon>Flavobacteriales</taxon>
        <taxon>Flavobacteriaceae</taxon>
        <taxon>Flavobacterium</taxon>
    </lineage>
</organism>
<dbReference type="EMBL" id="CP134878">
    <property type="protein sequence ID" value="WNM18754.1"/>
    <property type="molecule type" value="Genomic_DNA"/>
</dbReference>
<evidence type="ECO:0000256" key="1">
    <source>
        <dbReference type="ARBA" id="ARBA00022679"/>
    </source>
</evidence>
<keyword evidence="6" id="KW-1185">Reference proteome</keyword>
<dbReference type="InterPro" id="IPR001451">
    <property type="entry name" value="Hexapep"/>
</dbReference>
<dbReference type="InterPro" id="IPR011004">
    <property type="entry name" value="Trimer_LpxA-like_sf"/>
</dbReference>
<dbReference type="EC" id="2.3.1.-" evidence="4"/>
<dbReference type="Gene3D" id="2.160.10.10">
    <property type="entry name" value="Hexapeptide repeat proteins"/>
    <property type="match status" value="1"/>
</dbReference>
<gene>
    <name evidence="5" type="ORF">RN605_05440</name>
    <name evidence="4" type="ORF">RN608_12140</name>
</gene>
<dbReference type="InterPro" id="IPR018357">
    <property type="entry name" value="Hexapep_transf_CS"/>
</dbReference>
<dbReference type="KEGG" id="fcj:RN605_05440"/>
<dbReference type="CDD" id="cd04647">
    <property type="entry name" value="LbH_MAT_like"/>
    <property type="match status" value="1"/>
</dbReference>
<evidence type="ECO:0000313" key="6">
    <source>
        <dbReference type="Proteomes" id="UP001304515"/>
    </source>
</evidence>
<dbReference type="PROSITE" id="PS00101">
    <property type="entry name" value="HEXAPEP_TRANSFERASES"/>
    <property type="match status" value="1"/>
</dbReference>
<evidence type="ECO:0000313" key="4">
    <source>
        <dbReference type="EMBL" id="WNM18754.1"/>
    </source>
</evidence>
<protein>
    <submittedName>
        <fullName evidence="4">Acyltransferase</fullName>
        <ecNumber evidence="4">2.3.1.-</ecNumber>
    </submittedName>
</protein>
<dbReference type="InterPro" id="IPR051159">
    <property type="entry name" value="Hexapeptide_acetyltransf"/>
</dbReference>
<keyword evidence="3 4" id="KW-0012">Acyltransferase</keyword>
<dbReference type="PANTHER" id="PTHR23416">
    <property type="entry name" value="SIALIC ACID SYNTHASE-RELATED"/>
    <property type="match status" value="1"/>
</dbReference>
<reference evidence="4 6" key="1">
    <citation type="submission" date="2023-09" db="EMBL/GenBank/DDBJ databases">
        <title>Flavobacterium sp. a novel bacteria isolate from Pepper rhizosphere.</title>
        <authorList>
            <person name="Peng Y."/>
            <person name="Lee J."/>
        </authorList>
    </citation>
    <scope>NUCLEOTIDE SEQUENCE</scope>
    <source>
        <strain evidence="4">PMR2A8</strain>
        <strain evidence="5 6">PMTSA4</strain>
    </source>
</reference>
<keyword evidence="1 4" id="KW-0808">Transferase</keyword>
<dbReference type="Pfam" id="PF00132">
    <property type="entry name" value="Hexapep"/>
    <property type="match status" value="1"/>
</dbReference>
<evidence type="ECO:0000256" key="2">
    <source>
        <dbReference type="ARBA" id="ARBA00022737"/>
    </source>
</evidence>